<evidence type="ECO:0000256" key="5">
    <source>
        <dbReference type="ARBA" id="ARBA00023163"/>
    </source>
</evidence>
<reference evidence="7" key="1">
    <citation type="submission" date="2021-04" db="EMBL/GenBank/DDBJ databases">
        <title>Dactylosporangium aurantiacum NRRL B-8018 full assembly.</title>
        <authorList>
            <person name="Hartkoorn R.C."/>
            <person name="Beaudoing E."/>
            <person name="Hot D."/>
        </authorList>
    </citation>
    <scope>NUCLEOTIDE SEQUENCE</scope>
    <source>
        <strain evidence="7">NRRL B-8018</strain>
    </source>
</reference>
<keyword evidence="5" id="KW-0804">Transcription</keyword>
<feature type="compositionally biased region" description="Basic and acidic residues" evidence="6">
    <location>
        <begin position="15"/>
        <end position="28"/>
    </location>
</feature>
<evidence type="ECO:0000256" key="1">
    <source>
        <dbReference type="ARBA" id="ARBA00010641"/>
    </source>
</evidence>
<dbReference type="PANTHER" id="PTHR43133:SF8">
    <property type="entry name" value="RNA POLYMERASE SIGMA FACTOR HI_1459-RELATED"/>
    <property type="match status" value="1"/>
</dbReference>
<evidence type="ECO:0000256" key="2">
    <source>
        <dbReference type="ARBA" id="ARBA00023015"/>
    </source>
</evidence>
<dbReference type="GO" id="GO:0003677">
    <property type="term" value="F:DNA binding"/>
    <property type="evidence" value="ECO:0007669"/>
    <property type="project" value="UniProtKB-KW"/>
</dbReference>
<dbReference type="EMBL" id="CP073767">
    <property type="protein sequence ID" value="UWZ55762.1"/>
    <property type="molecule type" value="Genomic_DNA"/>
</dbReference>
<dbReference type="Gene3D" id="1.10.1740.10">
    <property type="match status" value="1"/>
</dbReference>
<evidence type="ECO:0000313" key="7">
    <source>
        <dbReference type="EMBL" id="UWZ55762.1"/>
    </source>
</evidence>
<dbReference type="InterPro" id="IPR039425">
    <property type="entry name" value="RNA_pol_sigma-70-like"/>
</dbReference>
<dbReference type="PANTHER" id="PTHR43133">
    <property type="entry name" value="RNA POLYMERASE ECF-TYPE SIGMA FACTO"/>
    <property type="match status" value="1"/>
</dbReference>
<dbReference type="InterPro" id="IPR013325">
    <property type="entry name" value="RNA_pol_sigma_r2"/>
</dbReference>
<feature type="region of interest" description="Disordered" evidence="6">
    <location>
        <begin position="1"/>
        <end position="28"/>
    </location>
</feature>
<organism evidence="7 8">
    <name type="scientific">Dactylosporangium aurantiacum</name>
    <dbReference type="NCBI Taxonomy" id="35754"/>
    <lineage>
        <taxon>Bacteria</taxon>
        <taxon>Bacillati</taxon>
        <taxon>Actinomycetota</taxon>
        <taxon>Actinomycetes</taxon>
        <taxon>Micromonosporales</taxon>
        <taxon>Micromonosporaceae</taxon>
        <taxon>Dactylosporangium</taxon>
    </lineage>
</organism>
<dbReference type="SUPFAM" id="SSF88659">
    <property type="entry name" value="Sigma3 and sigma4 domains of RNA polymerase sigma factors"/>
    <property type="match status" value="1"/>
</dbReference>
<evidence type="ECO:0000256" key="4">
    <source>
        <dbReference type="ARBA" id="ARBA00023125"/>
    </source>
</evidence>
<name>A0A9Q9IKZ5_9ACTN</name>
<comment type="similarity">
    <text evidence="1">Belongs to the sigma-70 factor family. ECF subfamily.</text>
</comment>
<dbReference type="InterPro" id="IPR013324">
    <property type="entry name" value="RNA_pol_sigma_r3/r4-like"/>
</dbReference>
<evidence type="ECO:0000256" key="6">
    <source>
        <dbReference type="SAM" id="MobiDB-lite"/>
    </source>
</evidence>
<dbReference type="Proteomes" id="UP001058003">
    <property type="component" value="Chromosome"/>
</dbReference>
<dbReference type="SUPFAM" id="SSF88946">
    <property type="entry name" value="Sigma2 domain of RNA polymerase sigma factors"/>
    <property type="match status" value="1"/>
</dbReference>
<dbReference type="RefSeq" id="WP_156089408.1">
    <property type="nucleotide sequence ID" value="NZ_CP073767.1"/>
</dbReference>
<evidence type="ECO:0000256" key="3">
    <source>
        <dbReference type="ARBA" id="ARBA00023082"/>
    </source>
</evidence>
<dbReference type="GO" id="GO:0016987">
    <property type="term" value="F:sigma factor activity"/>
    <property type="evidence" value="ECO:0007669"/>
    <property type="project" value="UniProtKB-KW"/>
</dbReference>
<dbReference type="KEGG" id="daur:Daura_06045"/>
<dbReference type="GO" id="GO:0006352">
    <property type="term" value="P:DNA-templated transcription initiation"/>
    <property type="evidence" value="ECO:0007669"/>
    <property type="project" value="InterPro"/>
</dbReference>
<keyword evidence="4" id="KW-0238">DNA-binding</keyword>
<sequence>MDDTDASAEGPGRSSNDRPRRQFSDPRSGKFYKEKYPIVFTAACLVVNSVQTAEDVAQNVFIEVLTSADVTALLDKPADEQDRLLQAIAARRGIDHMRRQSRLVRIIQQRVRWTESGAVTHVEEEVLTREVVRAIANIKNELHRAIAVMAWISDMTSPQIAAEVGLSPERVRGIRLKLKERFRSEFVEVETEVARPQEGTI</sequence>
<keyword evidence="2" id="KW-0805">Transcription regulation</keyword>
<protein>
    <submittedName>
        <fullName evidence="7">Sigma-70 family RNA polymerase sigma factor</fullName>
    </submittedName>
</protein>
<proteinExistence type="inferred from homology"/>
<keyword evidence="8" id="KW-1185">Reference proteome</keyword>
<dbReference type="AlphaFoldDB" id="A0A9Q9IKZ5"/>
<gene>
    <name evidence="7" type="ORF">Daura_06045</name>
</gene>
<accession>A0A9Q9IKZ5</accession>
<evidence type="ECO:0000313" key="8">
    <source>
        <dbReference type="Proteomes" id="UP001058003"/>
    </source>
</evidence>
<keyword evidence="3" id="KW-0731">Sigma factor</keyword>